<keyword evidence="1" id="KW-1133">Transmembrane helix</keyword>
<reference evidence="2" key="1">
    <citation type="submission" date="2023-06" db="EMBL/GenBank/DDBJ databases">
        <title>Draft genome sequence of Nocardioides sp. SOB77.</title>
        <authorList>
            <person name="Zhang G."/>
        </authorList>
    </citation>
    <scope>NUCLEOTIDE SEQUENCE</scope>
    <source>
        <strain evidence="2">SOB77</strain>
    </source>
</reference>
<dbReference type="EMBL" id="JAUHJQ010000001">
    <property type="protein sequence ID" value="MDN4172155.1"/>
    <property type="molecule type" value="Genomic_DNA"/>
</dbReference>
<keyword evidence="1" id="KW-0812">Transmembrane</keyword>
<protein>
    <submittedName>
        <fullName evidence="2">Uncharacterized protein</fullName>
    </submittedName>
</protein>
<feature type="transmembrane region" description="Helical" evidence="1">
    <location>
        <begin position="61"/>
        <end position="87"/>
    </location>
</feature>
<accession>A0ABT8FCK6</accession>
<sequence length="117" mass="12573">MLTEERRAEFHQQVAATKLKADGSKGDRPVRVIGILLMLGGTVGAFVAYNASLAQSDTRDITSSLIMAVACLALTVVGAAMYVATAVTKVLRLWLLRQLVEGQNQTDQLTAALRERG</sequence>
<gene>
    <name evidence="2" type="ORF">QWY28_04300</name>
</gene>
<comment type="caution">
    <text evidence="2">The sequence shown here is derived from an EMBL/GenBank/DDBJ whole genome shotgun (WGS) entry which is preliminary data.</text>
</comment>
<evidence type="ECO:0000313" key="2">
    <source>
        <dbReference type="EMBL" id="MDN4172155.1"/>
    </source>
</evidence>
<proteinExistence type="predicted"/>
<feature type="transmembrane region" description="Helical" evidence="1">
    <location>
        <begin position="30"/>
        <end position="49"/>
    </location>
</feature>
<dbReference type="Proteomes" id="UP001168620">
    <property type="component" value="Unassembled WGS sequence"/>
</dbReference>
<organism evidence="2 3">
    <name type="scientific">Nocardioides oceani</name>
    <dbReference type="NCBI Taxonomy" id="3058369"/>
    <lineage>
        <taxon>Bacteria</taxon>
        <taxon>Bacillati</taxon>
        <taxon>Actinomycetota</taxon>
        <taxon>Actinomycetes</taxon>
        <taxon>Propionibacteriales</taxon>
        <taxon>Nocardioidaceae</taxon>
        <taxon>Nocardioides</taxon>
    </lineage>
</organism>
<dbReference type="RefSeq" id="WP_300951069.1">
    <property type="nucleotide sequence ID" value="NZ_JAUHJQ010000001.1"/>
</dbReference>
<name>A0ABT8FCK6_9ACTN</name>
<keyword evidence="3" id="KW-1185">Reference proteome</keyword>
<evidence type="ECO:0000313" key="3">
    <source>
        <dbReference type="Proteomes" id="UP001168620"/>
    </source>
</evidence>
<keyword evidence="1" id="KW-0472">Membrane</keyword>
<evidence type="ECO:0000256" key="1">
    <source>
        <dbReference type="SAM" id="Phobius"/>
    </source>
</evidence>